<evidence type="ECO:0000313" key="5">
    <source>
        <dbReference type="Proteomes" id="UP000503162"/>
    </source>
</evidence>
<proteinExistence type="predicted"/>
<dbReference type="Pfam" id="PF00072">
    <property type="entry name" value="Response_reg"/>
    <property type="match status" value="1"/>
</dbReference>
<dbReference type="KEGG" id="hcz:G9Q37_14400"/>
<dbReference type="PROSITE" id="PS50110">
    <property type="entry name" value="RESPONSE_REGULATORY"/>
    <property type="match status" value="1"/>
</dbReference>
<accession>A0A6G8INQ0</accession>
<feature type="modified residue" description="4-aspartylphosphate" evidence="2">
    <location>
        <position position="54"/>
    </location>
</feature>
<evidence type="ECO:0000313" key="4">
    <source>
        <dbReference type="EMBL" id="QIM54791.1"/>
    </source>
</evidence>
<organism evidence="4 5">
    <name type="scientific">Hydrogenophaga crocea</name>
    <dbReference type="NCBI Taxonomy" id="2716225"/>
    <lineage>
        <taxon>Bacteria</taxon>
        <taxon>Pseudomonadati</taxon>
        <taxon>Pseudomonadota</taxon>
        <taxon>Betaproteobacteria</taxon>
        <taxon>Burkholderiales</taxon>
        <taxon>Comamonadaceae</taxon>
        <taxon>Hydrogenophaga</taxon>
    </lineage>
</organism>
<gene>
    <name evidence="4" type="ORF">G9Q37_14400</name>
</gene>
<sequence>MRTFIVEDNLLIFDNLVSTLKELAGVEVIGHARDEANAVQWMQQREPFDLMIVDIYLLSGSGLGVLKAAQEAGLAGRRVVLTNRATPDMRRRCSQLGADRVFDKSCELEELISYCERIADGTATSPGELH</sequence>
<dbReference type="InterPro" id="IPR050595">
    <property type="entry name" value="Bact_response_regulator"/>
</dbReference>
<dbReference type="Gene3D" id="3.40.50.2300">
    <property type="match status" value="1"/>
</dbReference>
<dbReference type="InterPro" id="IPR001789">
    <property type="entry name" value="Sig_transdc_resp-reg_receiver"/>
</dbReference>
<dbReference type="GO" id="GO:0000160">
    <property type="term" value="P:phosphorelay signal transduction system"/>
    <property type="evidence" value="ECO:0007669"/>
    <property type="project" value="InterPro"/>
</dbReference>
<dbReference type="PANTHER" id="PTHR44591">
    <property type="entry name" value="STRESS RESPONSE REGULATOR PROTEIN 1"/>
    <property type="match status" value="1"/>
</dbReference>
<keyword evidence="1 2" id="KW-0597">Phosphoprotein</keyword>
<reference evidence="4 5" key="1">
    <citation type="submission" date="2020-03" db="EMBL/GenBank/DDBJ databases">
        <title>Hydrogenophaga sp. nov. isolated from cyanobacterial mat.</title>
        <authorList>
            <person name="Thorat V."/>
            <person name="Kirdat K."/>
            <person name="Tiwarekar B."/>
            <person name="Costa E.D."/>
            <person name="Yadav A."/>
        </authorList>
    </citation>
    <scope>NUCLEOTIDE SEQUENCE [LARGE SCALE GENOMIC DNA]</scope>
    <source>
        <strain evidence="4 5">BA0156</strain>
    </source>
</reference>
<keyword evidence="5" id="KW-1185">Reference proteome</keyword>
<name>A0A6G8INQ0_9BURK</name>
<dbReference type="Proteomes" id="UP000503162">
    <property type="component" value="Chromosome"/>
</dbReference>
<dbReference type="PANTHER" id="PTHR44591:SF3">
    <property type="entry name" value="RESPONSE REGULATORY DOMAIN-CONTAINING PROTEIN"/>
    <property type="match status" value="1"/>
</dbReference>
<feature type="domain" description="Response regulatory" evidence="3">
    <location>
        <begin position="2"/>
        <end position="119"/>
    </location>
</feature>
<dbReference type="SMART" id="SM00448">
    <property type="entry name" value="REC"/>
    <property type="match status" value="1"/>
</dbReference>
<dbReference type="InterPro" id="IPR011006">
    <property type="entry name" value="CheY-like_superfamily"/>
</dbReference>
<evidence type="ECO:0000256" key="2">
    <source>
        <dbReference type="PROSITE-ProRule" id="PRU00169"/>
    </source>
</evidence>
<evidence type="ECO:0000259" key="3">
    <source>
        <dbReference type="PROSITE" id="PS50110"/>
    </source>
</evidence>
<dbReference type="EMBL" id="CP049989">
    <property type="protein sequence ID" value="QIM54791.1"/>
    <property type="molecule type" value="Genomic_DNA"/>
</dbReference>
<dbReference type="AlphaFoldDB" id="A0A6G8INQ0"/>
<evidence type="ECO:0000256" key="1">
    <source>
        <dbReference type="ARBA" id="ARBA00022553"/>
    </source>
</evidence>
<protein>
    <submittedName>
        <fullName evidence="4">Response regulator</fullName>
    </submittedName>
</protein>
<dbReference type="SUPFAM" id="SSF52172">
    <property type="entry name" value="CheY-like"/>
    <property type="match status" value="1"/>
</dbReference>